<dbReference type="KEGG" id="stsi:A4E84_00535"/>
<proteinExistence type="predicted"/>
<dbReference type="EMBL" id="CP015098">
    <property type="protein sequence ID" value="AMW08156.1"/>
    <property type="molecule type" value="Genomic_DNA"/>
</dbReference>
<dbReference type="AlphaFoldDB" id="A0A143BSH5"/>
<protein>
    <submittedName>
        <fullName evidence="2">Acetyltransferase</fullName>
    </submittedName>
</protein>
<gene>
    <name evidence="2" type="ORF">A4E84_00535</name>
    <name evidence="3" type="ORF">A4E84_39810</name>
</gene>
<reference evidence="4" key="1">
    <citation type="submission" date="2016-04" db="EMBL/GenBank/DDBJ databases">
        <authorList>
            <person name="Zhang B."/>
        </authorList>
    </citation>
    <scope>NUCLEOTIDE SEQUENCE [LARGE SCALE GENOMIC DNA]</scope>
    <source>
        <strain evidence="4">S10</strain>
    </source>
</reference>
<dbReference type="KEGG" id="stsi:A4E84_39810"/>
<dbReference type="Proteomes" id="UP000076096">
    <property type="component" value="Chromosome"/>
</dbReference>
<evidence type="ECO:0000313" key="4">
    <source>
        <dbReference type="Proteomes" id="UP000076096"/>
    </source>
</evidence>
<dbReference type="EMBL" id="CP015098">
    <property type="protein sequence ID" value="AMW15067.1"/>
    <property type="molecule type" value="Genomic_DNA"/>
</dbReference>
<evidence type="ECO:0000259" key="1">
    <source>
        <dbReference type="PROSITE" id="PS51186"/>
    </source>
</evidence>
<keyword evidence="4" id="KW-1185">Reference proteome</keyword>
<dbReference type="Gene3D" id="3.40.630.30">
    <property type="match status" value="1"/>
</dbReference>
<evidence type="ECO:0000313" key="3">
    <source>
        <dbReference type="EMBL" id="AMW15067.1"/>
    </source>
</evidence>
<keyword evidence="2" id="KW-0808">Transferase</keyword>
<dbReference type="RefSeq" id="WP_062924632.1">
    <property type="nucleotide sequence ID" value="NZ_CP015098.1"/>
</dbReference>
<sequence length="192" mass="21623">MECPPVTVERWEGLECAAQLDVVLPMYKEIWVEPPYCEGVKEIAEFLDRFAQEVFLPRARLVITRCGDVPIGYAFGYPLPPDTGWWKAMDEETTPEFTAETGERTLGIVELAVRTKWRRQGIAALMHAHLLEGLGVERVTLAMRPEAEAAPAHAAYAAWGYRQVGHWRPAEEEAVSHIMLLTLPVAVPRADR</sequence>
<reference evidence="2" key="2">
    <citation type="submission" date="2016-04" db="EMBL/GenBank/DDBJ databases">
        <authorList>
            <person name="Evans L.H."/>
            <person name="Alamgir A."/>
            <person name="Owens N."/>
            <person name="Weber N.D."/>
            <person name="Virtaneva K."/>
            <person name="Barbian K."/>
            <person name="Babar A."/>
            <person name="Rosenke K."/>
        </authorList>
    </citation>
    <scope>NUCLEOTIDE SEQUENCE [LARGE SCALE GENOMIC DNA]</scope>
    <source>
        <strain evidence="2">S10</strain>
    </source>
</reference>
<evidence type="ECO:0000313" key="2">
    <source>
        <dbReference type="EMBL" id="AMW08156.1"/>
    </source>
</evidence>
<feature type="domain" description="N-acetyltransferase" evidence="1">
    <location>
        <begin position="1"/>
        <end position="182"/>
    </location>
</feature>
<dbReference type="SUPFAM" id="SSF55729">
    <property type="entry name" value="Acyl-CoA N-acyltransferases (Nat)"/>
    <property type="match status" value="1"/>
</dbReference>
<dbReference type="InterPro" id="IPR000182">
    <property type="entry name" value="GNAT_dom"/>
</dbReference>
<dbReference type="Pfam" id="PF00583">
    <property type="entry name" value="Acetyltransf_1"/>
    <property type="match status" value="1"/>
</dbReference>
<organism evidence="2 4">
    <name type="scientific">Streptomyces qaidamensis</name>
    <dbReference type="NCBI Taxonomy" id="1783515"/>
    <lineage>
        <taxon>Bacteria</taxon>
        <taxon>Bacillati</taxon>
        <taxon>Actinomycetota</taxon>
        <taxon>Actinomycetes</taxon>
        <taxon>Kitasatosporales</taxon>
        <taxon>Streptomycetaceae</taxon>
        <taxon>Streptomyces</taxon>
        <taxon>Streptomyces aurantiacus group</taxon>
    </lineage>
</organism>
<accession>A0A143BSH5</accession>
<name>A0A143BSH5_9ACTN</name>
<dbReference type="GO" id="GO:0016747">
    <property type="term" value="F:acyltransferase activity, transferring groups other than amino-acyl groups"/>
    <property type="evidence" value="ECO:0007669"/>
    <property type="project" value="InterPro"/>
</dbReference>
<dbReference type="InterPro" id="IPR016181">
    <property type="entry name" value="Acyl_CoA_acyltransferase"/>
</dbReference>
<dbReference type="PROSITE" id="PS51186">
    <property type="entry name" value="GNAT"/>
    <property type="match status" value="1"/>
</dbReference>